<evidence type="ECO:0000313" key="2">
    <source>
        <dbReference type="Proteomes" id="UP000550707"/>
    </source>
</evidence>
<sequence>MKLRHLVGLRAYQLTPYTTVSGPFPPACIHSPQRGQSAPFKMRSLPSLDLLSDFPLSSVLSPSTPPSSLAATCSAQGWTVTVAFTGPSYIKINIFMTVYEGKYNSGWVKYVFLVITFTFFP</sequence>
<accession>A0A7J8FZM8</accession>
<dbReference type="InParanoid" id="A0A7J8FZM8"/>
<protein>
    <submittedName>
        <fullName evidence="1">Uncharacterized protein</fullName>
    </submittedName>
</protein>
<comment type="caution">
    <text evidence="1">The sequence shown here is derived from an EMBL/GenBank/DDBJ whole genome shotgun (WGS) entry which is preliminary data.</text>
</comment>
<keyword evidence="2" id="KW-1185">Reference proteome</keyword>
<proteinExistence type="predicted"/>
<dbReference type="EMBL" id="JACASF010000010">
    <property type="protein sequence ID" value="KAF6453041.1"/>
    <property type="molecule type" value="Genomic_DNA"/>
</dbReference>
<name>A0A7J8FZM8_MOLMO</name>
<dbReference type="Proteomes" id="UP000550707">
    <property type="component" value="Unassembled WGS sequence"/>
</dbReference>
<organism evidence="1 2">
    <name type="scientific">Molossus molossus</name>
    <name type="common">Pallas' mastiff bat</name>
    <name type="synonym">Vespertilio molossus</name>
    <dbReference type="NCBI Taxonomy" id="27622"/>
    <lineage>
        <taxon>Eukaryota</taxon>
        <taxon>Metazoa</taxon>
        <taxon>Chordata</taxon>
        <taxon>Craniata</taxon>
        <taxon>Vertebrata</taxon>
        <taxon>Euteleostomi</taxon>
        <taxon>Mammalia</taxon>
        <taxon>Eutheria</taxon>
        <taxon>Laurasiatheria</taxon>
        <taxon>Chiroptera</taxon>
        <taxon>Yangochiroptera</taxon>
        <taxon>Molossidae</taxon>
        <taxon>Molossus</taxon>
    </lineage>
</organism>
<evidence type="ECO:0000313" key="1">
    <source>
        <dbReference type="EMBL" id="KAF6453041.1"/>
    </source>
</evidence>
<reference evidence="1 2" key="1">
    <citation type="journal article" date="2020" name="Nature">
        <title>Six reference-quality genomes reveal evolution of bat adaptations.</title>
        <authorList>
            <person name="Jebb D."/>
            <person name="Huang Z."/>
            <person name="Pippel M."/>
            <person name="Hughes G.M."/>
            <person name="Lavrichenko K."/>
            <person name="Devanna P."/>
            <person name="Winkler S."/>
            <person name="Jermiin L.S."/>
            <person name="Skirmuntt E.C."/>
            <person name="Katzourakis A."/>
            <person name="Burkitt-Gray L."/>
            <person name="Ray D.A."/>
            <person name="Sullivan K.A.M."/>
            <person name="Roscito J.G."/>
            <person name="Kirilenko B.M."/>
            <person name="Davalos L.M."/>
            <person name="Corthals A.P."/>
            <person name="Power M.L."/>
            <person name="Jones G."/>
            <person name="Ransome R.D."/>
            <person name="Dechmann D.K.N."/>
            <person name="Locatelli A.G."/>
            <person name="Puechmaille S.J."/>
            <person name="Fedrigo O."/>
            <person name="Jarvis E.D."/>
            <person name="Hiller M."/>
            <person name="Vernes S.C."/>
            <person name="Myers E.W."/>
            <person name="Teeling E.C."/>
        </authorList>
    </citation>
    <scope>NUCLEOTIDE SEQUENCE [LARGE SCALE GENOMIC DNA]</scope>
    <source>
        <strain evidence="1">MMolMol1</strain>
        <tissue evidence="1">Muscle</tissue>
    </source>
</reference>
<gene>
    <name evidence="1" type="ORF">HJG59_008310</name>
</gene>
<dbReference type="AlphaFoldDB" id="A0A7J8FZM8"/>